<dbReference type="PROSITE" id="PS51192">
    <property type="entry name" value="HELICASE_ATP_BIND_1"/>
    <property type="match status" value="1"/>
</dbReference>
<dbReference type="PANTHER" id="PTHR36498">
    <property type="entry name" value="TATA-BINDING PROTEIN-ASSOCIATED FACTOR 172"/>
    <property type="match status" value="1"/>
</dbReference>
<dbReference type="FunFam" id="3.40.50.300:FF:001793">
    <property type="entry name" value="TATA-binding protein-associated factor"/>
    <property type="match status" value="1"/>
</dbReference>
<dbReference type="Gene3D" id="3.40.50.300">
    <property type="entry name" value="P-loop containing nucleotide triphosphate hydrolases"/>
    <property type="match status" value="1"/>
</dbReference>
<dbReference type="InterPro" id="IPR016024">
    <property type="entry name" value="ARM-type_fold"/>
</dbReference>
<dbReference type="Pfam" id="PF23271">
    <property type="entry name" value="HEAT_GCN1"/>
    <property type="match status" value="1"/>
</dbReference>
<dbReference type="Gene3D" id="1.25.10.10">
    <property type="entry name" value="Leucine-rich Repeat Variant"/>
    <property type="match status" value="2"/>
</dbReference>
<keyword evidence="6" id="KW-0378">Hydrolase</keyword>
<feature type="compositionally biased region" description="Basic and acidic residues" evidence="11">
    <location>
        <begin position="429"/>
        <end position="440"/>
    </location>
</feature>
<dbReference type="InterPro" id="IPR001232">
    <property type="entry name" value="SKP1-like"/>
</dbReference>
<organism evidence="14 15">
    <name type="scientific">Malassezia nana</name>
    <dbReference type="NCBI Taxonomy" id="180528"/>
    <lineage>
        <taxon>Eukaryota</taxon>
        <taxon>Fungi</taxon>
        <taxon>Dikarya</taxon>
        <taxon>Basidiomycota</taxon>
        <taxon>Ustilaginomycotina</taxon>
        <taxon>Malasseziomycetes</taxon>
        <taxon>Malasseziales</taxon>
        <taxon>Malasseziaceae</taxon>
        <taxon>Malassezia</taxon>
    </lineage>
</organism>
<keyword evidence="10" id="KW-0539">Nucleus</keyword>
<dbReference type="InterPro" id="IPR049730">
    <property type="entry name" value="SNF2/RAD54-like_C"/>
</dbReference>
<dbReference type="PANTHER" id="PTHR36498:SF1">
    <property type="entry name" value="TATA-BINDING PROTEIN-ASSOCIATED FACTOR 172"/>
    <property type="match status" value="1"/>
</dbReference>
<evidence type="ECO:0000256" key="4">
    <source>
        <dbReference type="ARBA" id="ARBA00022741"/>
    </source>
</evidence>
<evidence type="ECO:0000256" key="3">
    <source>
        <dbReference type="ARBA" id="ARBA00022737"/>
    </source>
</evidence>
<evidence type="ECO:0000313" key="14">
    <source>
        <dbReference type="EMBL" id="WFD28019.1"/>
    </source>
</evidence>
<dbReference type="SUPFAM" id="SSF54695">
    <property type="entry name" value="POZ domain"/>
    <property type="match status" value="1"/>
</dbReference>
<evidence type="ECO:0000259" key="12">
    <source>
        <dbReference type="PROSITE" id="PS51192"/>
    </source>
</evidence>
<feature type="compositionally biased region" description="Basic and acidic residues" evidence="11">
    <location>
        <begin position="397"/>
        <end position="409"/>
    </location>
</feature>
<dbReference type="SMART" id="SM00487">
    <property type="entry name" value="DEXDc"/>
    <property type="match status" value="1"/>
</dbReference>
<keyword evidence="9" id="KW-0238">DNA-binding</keyword>
<dbReference type="InterPro" id="IPR022707">
    <property type="entry name" value="Mot1_central_dom"/>
</dbReference>
<dbReference type="InterPro" id="IPR057546">
    <property type="entry name" value="HEAT_GCN1"/>
</dbReference>
<dbReference type="EMBL" id="CP119896">
    <property type="protein sequence ID" value="WFD28019.1"/>
    <property type="molecule type" value="Genomic_DNA"/>
</dbReference>
<dbReference type="GO" id="GO:0005524">
    <property type="term" value="F:ATP binding"/>
    <property type="evidence" value="ECO:0007669"/>
    <property type="project" value="UniProtKB-KW"/>
</dbReference>
<dbReference type="InterPro" id="IPR001650">
    <property type="entry name" value="Helicase_C-like"/>
</dbReference>
<feature type="domain" description="Helicase C-terminal" evidence="13">
    <location>
        <begin position="1754"/>
        <end position="1903"/>
    </location>
</feature>
<dbReference type="GO" id="GO:0003677">
    <property type="term" value="F:DNA binding"/>
    <property type="evidence" value="ECO:0007669"/>
    <property type="project" value="UniProtKB-KW"/>
</dbReference>
<feature type="compositionally biased region" description="Pro residues" evidence="11">
    <location>
        <begin position="386"/>
        <end position="396"/>
    </location>
</feature>
<keyword evidence="8" id="KW-0067">ATP-binding</keyword>
<evidence type="ECO:0000259" key="13">
    <source>
        <dbReference type="PROSITE" id="PS51194"/>
    </source>
</evidence>
<sequence>MVLLTTSDNEHFTVDRDVAERSVLIKQMIEDIGETDQPIPLPNVSSSVLTKVLEYCSHHRHDPPASSDETDEMRRRATDISEWDAKFIQVDQEMLFEIILAANYLDIKSLLDIGCKTVANMIKGKQPEEIRKLFNIQNDFTPEEEAQIRRENNLSTVSMGSPATRLDRLVSLLDIGSSPAIRATAATQLGQMAALRVRGASTTQDGPTQADKLDEGYRGTDGEWNEALTLVARVVPLLLSKSWDTRSAAAQALYQICHAAGVWDPDVPGAPPAPPTTPAPDAPPVVDTPPPDANLGLPPGERLSLASFSLPTVLASGTKLLASAGREYDVPELLSRERLQSAKKDVLGKLGLSFGGADVDMGLDMDAELSGPVPSKPTVKKEPEPEAPPPPPPAPEEPSRPLSARERNQLKRKRKLEAKGQARAPAPVESDKRTKLEGSERAPTQAAAALSLQVPRGVWPFRALAELLSVELLSPTWESRHGAALGLRELFRTQGAGGGKTCGAAPEDNARAHDAWCEDLAVRLLCVFALDRLGDFVFDHVVAPVRETASQTLAQLLPHMSSELVRSTHHVLLEMVRQDQVRAAGLVGQPGQRSYVWEVRHAGLLGIKYEVTMRVDVLGVEDDMLADVLDVAQLGLRDDDDDVRAVAAATLLPITRNLVCHQLARVPALLDQLWACVGDRRDDLSSSAASVMDLLAALMAQPDVVRTADSSQLAERVPTLFRFVRHTITNVRLAMLHALHALLQAPELPHAWLDERLVRLLIQNLLVEERAPIREATLQVWALALGALGARLGDCIAPHVPALFQLVLTPIGTPMDTSLFFVPPRAHSEHDIDRGILTQDLTLVGVDVVIRGRLDAASALGDMLARSPPAQDAACARLRAGLQSASALQTCLCAVVAQRWAEQIDDPPAFLASYAPAAQMHGILLGLFDAAVPPLYAEMRVLRQRIHHDCQLLAQALTRAALDAPSITVPDAESLTMDHVRSLLSVASRAMDAPGVGDLHRKLELAIERYETTKETEDVLVLAAVAGAVVAWGVLPPKLNPLIRSLMNSIKYEENVDLQSRAANALARFLALCTRPTSPADPSSKIVKNLCAFVCQDTAHTPLFSEQKQAHDGIGALQAVSAPGAGRDERLTPGQLIRRGAQMALQQICVQFGQKVWETVPTLWERAAQPLLDLPLTSADSAWSDEQGQAVLDVCTVLESMVPHVDAALHASLEPLLDALVAAAQSVYTVVRAAAARCFSVLATCLVDEAMHRLVEKVVPLLGDADLHRRQGAMEVVSCTVRTPDERVLPYVLFLVVPVLGRMSDSHESVRLLATNTFAELVKLVPLIHGLPDPPHFSPALLARRETEKAFLTQLMDGSQVQPYTPPVEMKVQLRPYQLEGVSWMTFLARYQLHGILCDDMGLGKTLQSITLLSCQHWERAQRWAATSSPDARPIPSLIVCPPTLTGHWVHEIQQYSPNLRPLLYAGHPSERSRLLSQMDQCDAVVMSYDVVRNDIHLLAPRAWHYCLLDEGHVICSAKTKTTRAVKQIRAQHRLILSGTPIQNNVLELWSLFDFLMPGFLGTDRAFHERFARPVLACRSGKPSAAEKEAATLALEALHKQIVPFLLRRLKEDVLNDLPPKIIQDVECELSDVQKTLYDEFVQSQARRDVEEALAQGASTGSETDMETEQDAEPTQQHVFRTLQYLRKLANHPSLVLDPHVPAQKKWLDQVQAQRGTLAGLSHAPKLQALRQLLLDCGIGKEAPANDAALVGADTGASVSQHRVLVFCQMKQMLDVIEEELFKTLMPSVTYLRLDGSVSADRRHGIVQTFNADPSIDVLLLTTSVGGLGLTLTGADTVIFVEHDWNPMKDLQAMDRAHRLGQKKVVNVYRLITRNTLEAKIMGLQQFKLNIANSVVTQQNKSMEHMDTDRILDLFGPTPTLTTKEETKPTRGISQKALLASLEHMPDVDDQAYADMTQWRPSAT</sequence>
<dbReference type="InterPro" id="IPR044972">
    <property type="entry name" value="Mot1"/>
</dbReference>
<dbReference type="SUPFAM" id="SSF48371">
    <property type="entry name" value="ARM repeat"/>
    <property type="match status" value="1"/>
</dbReference>
<dbReference type="GO" id="GO:0005634">
    <property type="term" value="C:nucleus"/>
    <property type="evidence" value="ECO:0007669"/>
    <property type="project" value="UniProtKB-SubCell"/>
</dbReference>
<dbReference type="InterPro" id="IPR011989">
    <property type="entry name" value="ARM-like"/>
</dbReference>
<feature type="compositionally biased region" description="Pro residues" evidence="11">
    <location>
        <begin position="268"/>
        <end position="292"/>
    </location>
</feature>
<dbReference type="InterPro" id="IPR011333">
    <property type="entry name" value="SKP1/BTB/POZ_sf"/>
</dbReference>
<dbReference type="InterPro" id="IPR027417">
    <property type="entry name" value="P-loop_NTPase"/>
</dbReference>
<dbReference type="GO" id="GO:0017025">
    <property type="term" value="F:TBP-class protein binding"/>
    <property type="evidence" value="ECO:0007669"/>
    <property type="project" value="InterPro"/>
</dbReference>
<dbReference type="Gene3D" id="3.40.50.10810">
    <property type="entry name" value="Tandem AAA-ATPase domain"/>
    <property type="match status" value="1"/>
</dbReference>
<evidence type="ECO:0000256" key="6">
    <source>
        <dbReference type="ARBA" id="ARBA00022801"/>
    </source>
</evidence>
<dbReference type="GO" id="GO:0016887">
    <property type="term" value="F:ATP hydrolysis activity"/>
    <property type="evidence" value="ECO:0007669"/>
    <property type="project" value="InterPro"/>
</dbReference>
<keyword evidence="15" id="KW-1185">Reference proteome</keyword>
<gene>
    <name evidence="14" type="primary">MOT1</name>
    <name evidence="14" type="ORF">MNAN1_003027</name>
</gene>
<dbReference type="Pfam" id="PF12054">
    <property type="entry name" value="DUF3535"/>
    <property type="match status" value="1"/>
</dbReference>
<dbReference type="Proteomes" id="UP001213623">
    <property type="component" value="Chromosome 5"/>
</dbReference>
<accession>A0AAF0ENP4</accession>
<evidence type="ECO:0000256" key="9">
    <source>
        <dbReference type="ARBA" id="ARBA00023125"/>
    </source>
</evidence>
<dbReference type="CDD" id="cd17999">
    <property type="entry name" value="DEXHc_Mot1"/>
    <property type="match status" value="1"/>
</dbReference>
<comment type="subcellular location">
    <subcellularLocation>
        <location evidence="1">Nucleus</location>
    </subcellularLocation>
</comment>
<dbReference type="FunFam" id="3.40.50.10810:FF:000042">
    <property type="entry name" value="SNF2 family helicase-like protein"/>
    <property type="match status" value="1"/>
</dbReference>
<reference evidence="14" key="1">
    <citation type="submission" date="2023-03" db="EMBL/GenBank/DDBJ databases">
        <title>Mating type loci evolution in Malassezia.</title>
        <authorList>
            <person name="Coelho M.A."/>
        </authorList>
    </citation>
    <scope>NUCLEOTIDE SEQUENCE</scope>
    <source>
        <strain evidence="14">CBS 9557</strain>
    </source>
</reference>
<dbReference type="Pfam" id="PF03931">
    <property type="entry name" value="Skp1_POZ"/>
    <property type="match status" value="1"/>
</dbReference>
<dbReference type="Pfam" id="PF00176">
    <property type="entry name" value="SNF2-rel_dom"/>
    <property type="match status" value="1"/>
</dbReference>
<feature type="region of interest" description="Disordered" evidence="11">
    <location>
        <begin position="1653"/>
        <end position="1674"/>
    </location>
</feature>
<dbReference type="SUPFAM" id="SSF52540">
    <property type="entry name" value="P-loop containing nucleoside triphosphate hydrolases"/>
    <property type="match status" value="2"/>
</dbReference>
<proteinExistence type="inferred from homology"/>
<dbReference type="SMART" id="SM00512">
    <property type="entry name" value="Skp1"/>
    <property type="match status" value="1"/>
</dbReference>
<evidence type="ECO:0000256" key="1">
    <source>
        <dbReference type="ARBA" id="ARBA00004123"/>
    </source>
</evidence>
<evidence type="ECO:0000313" key="15">
    <source>
        <dbReference type="Proteomes" id="UP001213623"/>
    </source>
</evidence>
<dbReference type="InterPro" id="IPR044078">
    <property type="entry name" value="Mot1_ATP-bd"/>
</dbReference>
<comment type="similarity">
    <text evidence="2">Belongs to the SKP1 family.</text>
</comment>
<dbReference type="CDD" id="cd18793">
    <property type="entry name" value="SF2_C_SNF"/>
    <property type="match status" value="1"/>
</dbReference>
<dbReference type="Pfam" id="PF00271">
    <property type="entry name" value="Helicase_C"/>
    <property type="match status" value="1"/>
</dbReference>
<feature type="region of interest" description="Disordered" evidence="11">
    <location>
        <begin position="363"/>
        <end position="442"/>
    </location>
</feature>
<dbReference type="InterPro" id="IPR014001">
    <property type="entry name" value="Helicase_ATP-bd"/>
</dbReference>
<name>A0AAF0ENP4_9BASI</name>
<keyword evidence="3" id="KW-0677">Repeat</keyword>
<dbReference type="PROSITE" id="PS51194">
    <property type="entry name" value="HELICASE_CTER"/>
    <property type="match status" value="1"/>
</dbReference>
<dbReference type="InterPro" id="IPR036296">
    <property type="entry name" value="SKP1-like_dim_sf"/>
</dbReference>
<feature type="domain" description="Helicase ATP-binding" evidence="12">
    <location>
        <begin position="1386"/>
        <end position="1559"/>
    </location>
</feature>
<evidence type="ECO:0000256" key="5">
    <source>
        <dbReference type="ARBA" id="ARBA00022786"/>
    </source>
</evidence>
<evidence type="ECO:0000256" key="8">
    <source>
        <dbReference type="ARBA" id="ARBA00022840"/>
    </source>
</evidence>
<keyword evidence="5" id="KW-0833">Ubl conjugation pathway</keyword>
<dbReference type="InterPro" id="IPR000330">
    <property type="entry name" value="SNF2_N"/>
</dbReference>
<dbReference type="InterPro" id="IPR016072">
    <property type="entry name" value="Skp1_comp_dimer"/>
</dbReference>
<dbReference type="Gene3D" id="3.30.710.10">
    <property type="entry name" value="Potassium Channel Kv1.1, Chain A"/>
    <property type="match status" value="1"/>
</dbReference>
<dbReference type="CDD" id="cd18322">
    <property type="entry name" value="BTB_POZ_SKP1"/>
    <property type="match status" value="1"/>
</dbReference>
<feature type="region of interest" description="Disordered" evidence="11">
    <location>
        <begin position="267"/>
        <end position="300"/>
    </location>
</feature>
<dbReference type="InterPro" id="IPR038718">
    <property type="entry name" value="SNF2-like_sf"/>
</dbReference>
<dbReference type="Pfam" id="PF01466">
    <property type="entry name" value="Skp1"/>
    <property type="match status" value="1"/>
</dbReference>
<dbReference type="GO" id="GO:0004386">
    <property type="term" value="F:helicase activity"/>
    <property type="evidence" value="ECO:0007669"/>
    <property type="project" value="UniProtKB-KW"/>
</dbReference>
<dbReference type="FunFam" id="3.30.710.10:FF:000026">
    <property type="entry name" value="E3 ubiquitin ligase complex SCF subunit"/>
    <property type="match status" value="1"/>
</dbReference>
<evidence type="ECO:0000256" key="10">
    <source>
        <dbReference type="ARBA" id="ARBA00023242"/>
    </source>
</evidence>
<dbReference type="GO" id="GO:0006511">
    <property type="term" value="P:ubiquitin-dependent protein catabolic process"/>
    <property type="evidence" value="ECO:0007669"/>
    <property type="project" value="InterPro"/>
</dbReference>
<evidence type="ECO:0000256" key="7">
    <source>
        <dbReference type="ARBA" id="ARBA00022806"/>
    </source>
</evidence>
<evidence type="ECO:0000256" key="11">
    <source>
        <dbReference type="SAM" id="MobiDB-lite"/>
    </source>
</evidence>
<keyword evidence="7" id="KW-0347">Helicase</keyword>
<dbReference type="SUPFAM" id="SSF81382">
    <property type="entry name" value="Skp1 dimerisation domain-like"/>
    <property type="match status" value="1"/>
</dbReference>
<keyword evidence="4" id="KW-0547">Nucleotide-binding</keyword>
<dbReference type="SMART" id="SM00490">
    <property type="entry name" value="HELICc"/>
    <property type="match status" value="1"/>
</dbReference>
<dbReference type="InterPro" id="IPR016073">
    <property type="entry name" value="Skp1_comp_POZ"/>
</dbReference>
<protein>
    <submittedName>
        <fullName evidence="14">TATA-binding protein-associated factor mot1</fullName>
    </submittedName>
</protein>
<evidence type="ECO:0000256" key="2">
    <source>
        <dbReference type="ARBA" id="ARBA00009993"/>
    </source>
</evidence>